<name>A0A1I8BCQ9_MELHA</name>
<feature type="compositionally biased region" description="Polar residues" evidence="1">
    <location>
        <begin position="55"/>
        <end position="84"/>
    </location>
</feature>
<dbReference type="Proteomes" id="UP000095281">
    <property type="component" value="Unplaced"/>
</dbReference>
<dbReference type="WBParaSite" id="MhA1_Contig20.frz3.gene29">
    <property type="protein sequence ID" value="MhA1_Contig20.frz3.gene29"/>
    <property type="gene ID" value="MhA1_Contig20.frz3.gene29"/>
</dbReference>
<evidence type="ECO:0000313" key="2">
    <source>
        <dbReference type="Proteomes" id="UP000095281"/>
    </source>
</evidence>
<evidence type="ECO:0000256" key="1">
    <source>
        <dbReference type="SAM" id="MobiDB-lite"/>
    </source>
</evidence>
<proteinExistence type="predicted"/>
<feature type="region of interest" description="Disordered" evidence="1">
    <location>
        <begin position="53"/>
        <end position="84"/>
    </location>
</feature>
<evidence type="ECO:0000313" key="3">
    <source>
        <dbReference type="WBParaSite" id="MhA1_Contig20.frz3.gene29"/>
    </source>
</evidence>
<protein>
    <submittedName>
        <fullName evidence="3">Uncharacterized protein</fullName>
    </submittedName>
</protein>
<organism evidence="2 3">
    <name type="scientific">Meloidogyne hapla</name>
    <name type="common">Root-knot nematode worm</name>
    <dbReference type="NCBI Taxonomy" id="6305"/>
    <lineage>
        <taxon>Eukaryota</taxon>
        <taxon>Metazoa</taxon>
        <taxon>Ecdysozoa</taxon>
        <taxon>Nematoda</taxon>
        <taxon>Chromadorea</taxon>
        <taxon>Rhabditida</taxon>
        <taxon>Tylenchina</taxon>
        <taxon>Tylenchomorpha</taxon>
        <taxon>Tylenchoidea</taxon>
        <taxon>Meloidogynidae</taxon>
        <taxon>Meloidogyninae</taxon>
        <taxon>Meloidogyne</taxon>
    </lineage>
</organism>
<dbReference type="AlphaFoldDB" id="A0A1I8BCQ9"/>
<accession>A0A1I8BCQ9</accession>
<sequence length="138" mass="15298">MLQKHFHGDYLCQRCGCLKTKSNGALNCAPTTTHKHINGSELLDQLVFFRHGNKPQLQQQQSAERPSTLGPFSNNSASVTKQPLPYETSQYLHAASTSNASCEDILVKDMYSNSKNGSHNQQQFWMKRTNGVENVGGG</sequence>
<reference evidence="3" key="1">
    <citation type="submission" date="2016-11" db="UniProtKB">
        <authorList>
            <consortium name="WormBaseParasite"/>
        </authorList>
    </citation>
    <scope>IDENTIFICATION</scope>
</reference>
<keyword evidence="2" id="KW-1185">Reference proteome</keyword>